<dbReference type="CDD" id="cd03261">
    <property type="entry name" value="ABC_Org_Solvent_Resistant"/>
    <property type="match status" value="1"/>
</dbReference>
<reference evidence="6 7" key="1">
    <citation type="journal article" date="2010" name="Stand. Genomic Sci.">
        <title>Complete genome sequence of Haliangium ochraceum type strain (SMP-2).</title>
        <authorList>
            <consortium name="US DOE Joint Genome Institute (JGI-PGF)"/>
            <person name="Ivanova N."/>
            <person name="Daum C."/>
            <person name="Lang E."/>
            <person name="Abt B."/>
            <person name="Kopitz M."/>
            <person name="Saunders E."/>
            <person name="Lapidus A."/>
            <person name="Lucas S."/>
            <person name="Glavina Del Rio T."/>
            <person name="Nolan M."/>
            <person name="Tice H."/>
            <person name="Copeland A."/>
            <person name="Cheng J.F."/>
            <person name="Chen F."/>
            <person name="Bruce D."/>
            <person name="Goodwin L."/>
            <person name="Pitluck S."/>
            <person name="Mavromatis K."/>
            <person name="Pati A."/>
            <person name="Mikhailova N."/>
            <person name="Chen A."/>
            <person name="Palaniappan K."/>
            <person name="Land M."/>
            <person name="Hauser L."/>
            <person name="Chang Y.J."/>
            <person name="Jeffries C.D."/>
            <person name="Detter J.C."/>
            <person name="Brettin T."/>
            <person name="Rohde M."/>
            <person name="Goker M."/>
            <person name="Bristow J."/>
            <person name="Markowitz V."/>
            <person name="Eisen J.A."/>
            <person name="Hugenholtz P."/>
            <person name="Kyrpides N.C."/>
            <person name="Klenk H.P."/>
        </authorList>
    </citation>
    <scope>NUCLEOTIDE SEQUENCE [LARGE SCALE GENOMIC DNA]</scope>
    <source>
        <strain evidence="7">DSM 14365 / CIP 107738 / JCM 11303 / AJ 13395 / SMP-2</strain>
    </source>
</reference>
<keyword evidence="1" id="KW-0813">Transport</keyword>
<dbReference type="Proteomes" id="UP000001880">
    <property type="component" value="Chromosome"/>
</dbReference>
<evidence type="ECO:0000313" key="7">
    <source>
        <dbReference type="Proteomes" id="UP000001880"/>
    </source>
</evidence>
<dbReference type="OrthoDB" id="9809450at2"/>
<dbReference type="PANTHER" id="PTHR43023:SF6">
    <property type="entry name" value="INTERMEMBRANE PHOSPHOLIPID TRANSPORT SYSTEM ATP-BINDING PROTEIN MLAF"/>
    <property type="match status" value="1"/>
</dbReference>
<protein>
    <submittedName>
        <fullName evidence="6">ABC transporter related protein</fullName>
    </submittedName>
</protein>
<dbReference type="HOGENOM" id="CLU_000604_1_22_7"/>
<keyword evidence="7" id="KW-1185">Reference proteome</keyword>
<dbReference type="PROSITE" id="PS00211">
    <property type="entry name" value="ABC_TRANSPORTER_1"/>
    <property type="match status" value="1"/>
</dbReference>
<dbReference type="PANTHER" id="PTHR43023">
    <property type="entry name" value="PROTEIN TRIGALACTOSYLDIACYLGLYCEROL 3, CHLOROPLASTIC"/>
    <property type="match status" value="1"/>
</dbReference>
<dbReference type="STRING" id="502025.Hoch_1887"/>
<dbReference type="InterPro" id="IPR003439">
    <property type="entry name" value="ABC_transporter-like_ATP-bd"/>
</dbReference>
<dbReference type="GO" id="GO:0016887">
    <property type="term" value="F:ATP hydrolysis activity"/>
    <property type="evidence" value="ECO:0007669"/>
    <property type="project" value="InterPro"/>
</dbReference>
<dbReference type="Pfam" id="PF00005">
    <property type="entry name" value="ABC_tran"/>
    <property type="match status" value="1"/>
</dbReference>
<proteinExistence type="predicted"/>
<dbReference type="SUPFAM" id="SSF52540">
    <property type="entry name" value="P-loop containing nucleoside triphosphate hydrolases"/>
    <property type="match status" value="1"/>
</dbReference>
<dbReference type="Gene3D" id="3.40.50.300">
    <property type="entry name" value="P-loop containing nucleotide triphosphate hydrolases"/>
    <property type="match status" value="1"/>
</dbReference>
<sequence length="296" mass="32751">MSSAQSSDLEGRHEPLIATDDGTPLEQAHPTWQIRVRDLRKRFGTNQVLDGVDVDLERGKVNVIIGGSGAGKSVLVKHFMCLLRPDTGGVWVDGTNIFALSTKELAQFRRKFGMVFQFAALFDSLSVEDNCAFPLREHTDKGKDEIREIVRDRLAALGLDGTQKKFPGELSGGMRKRVGLARALVLSPEILIYDEPTTGLDPLATKNVDDMILTTSERFNVTSVVISHDMASVFRIAERIAMLHERRIRFAGTVDEVRDTDDEFVRRFITTSGVSATMQDDVDDDRLRAAGGGDSQ</sequence>
<feature type="region of interest" description="Disordered" evidence="4">
    <location>
        <begin position="1"/>
        <end position="25"/>
    </location>
</feature>
<organism evidence="6 7">
    <name type="scientific">Haliangium ochraceum (strain DSM 14365 / JCM 11303 / SMP-2)</name>
    <dbReference type="NCBI Taxonomy" id="502025"/>
    <lineage>
        <taxon>Bacteria</taxon>
        <taxon>Pseudomonadati</taxon>
        <taxon>Myxococcota</taxon>
        <taxon>Polyangia</taxon>
        <taxon>Haliangiales</taxon>
        <taxon>Kofleriaceae</taxon>
        <taxon>Haliangium</taxon>
    </lineage>
</organism>
<keyword evidence="3" id="KW-0067">ATP-binding</keyword>
<name>D0LYW4_HALO1</name>
<dbReference type="KEGG" id="hoh:Hoch_1887"/>
<feature type="domain" description="ABC transporter" evidence="5">
    <location>
        <begin position="34"/>
        <end position="270"/>
    </location>
</feature>
<evidence type="ECO:0000256" key="1">
    <source>
        <dbReference type="ARBA" id="ARBA00022448"/>
    </source>
</evidence>
<evidence type="ECO:0000256" key="3">
    <source>
        <dbReference type="ARBA" id="ARBA00022840"/>
    </source>
</evidence>
<evidence type="ECO:0000259" key="5">
    <source>
        <dbReference type="PROSITE" id="PS50893"/>
    </source>
</evidence>
<evidence type="ECO:0000256" key="4">
    <source>
        <dbReference type="SAM" id="MobiDB-lite"/>
    </source>
</evidence>
<dbReference type="InterPro" id="IPR003593">
    <property type="entry name" value="AAA+_ATPase"/>
</dbReference>
<dbReference type="RefSeq" id="WP_012827042.1">
    <property type="nucleotide sequence ID" value="NC_013440.1"/>
</dbReference>
<dbReference type="InterPro" id="IPR027417">
    <property type="entry name" value="P-loop_NTPase"/>
</dbReference>
<gene>
    <name evidence="6" type="ordered locus">Hoch_1887</name>
</gene>
<dbReference type="SMART" id="SM00382">
    <property type="entry name" value="AAA"/>
    <property type="match status" value="1"/>
</dbReference>
<dbReference type="InterPro" id="IPR017871">
    <property type="entry name" value="ABC_transporter-like_CS"/>
</dbReference>
<dbReference type="EMBL" id="CP001804">
    <property type="protein sequence ID" value="ACY14434.1"/>
    <property type="molecule type" value="Genomic_DNA"/>
</dbReference>
<evidence type="ECO:0000256" key="2">
    <source>
        <dbReference type="ARBA" id="ARBA00022741"/>
    </source>
</evidence>
<dbReference type="PROSITE" id="PS50893">
    <property type="entry name" value="ABC_TRANSPORTER_2"/>
    <property type="match status" value="1"/>
</dbReference>
<evidence type="ECO:0000313" key="6">
    <source>
        <dbReference type="EMBL" id="ACY14434.1"/>
    </source>
</evidence>
<dbReference type="GO" id="GO:0005524">
    <property type="term" value="F:ATP binding"/>
    <property type="evidence" value="ECO:0007669"/>
    <property type="project" value="UniProtKB-KW"/>
</dbReference>
<keyword evidence="2" id="KW-0547">Nucleotide-binding</keyword>
<accession>D0LYW4</accession>
<dbReference type="AlphaFoldDB" id="D0LYW4"/>
<dbReference type="eggNOG" id="COG1127">
    <property type="taxonomic scope" value="Bacteria"/>
</dbReference>